<dbReference type="EMBL" id="CM039429">
    <property type="protein sequence ID" value="KAI4346334.1"/>
    <property type="molecule type" value="Genomic_DNA"/>
</dbReference>
<sequence>MSMVRPSVHPIEAPPLTDNALPRGRMTDTQGMPGTLGGFVLRFIQFAFAAVSLCVMATTSDFPQVTAFRYLVAAVSLQSLWSLSLAITDMYAILVKRNFRNSKIVSLFSIGDGITSTLTFAAACASAGITVLIGNDLNSCAKNHCSRFETATAMAFMSWFATSPSFLLNFWTLASK</sequence>
<accession>A0ACB9PBX8</accession>
<keyword evidence="2" id="KW-1185">Reference proteome</keyword>
<evidence type="ECO:0000313" key="2">
    <source>
        <dbReference type="Proteomes" id="UP000828941"/>
    </source>
</evidence>
<proteinExistence type="predicted"/>
<protein>
    <submittedName>
        <fullName evidence="1">Uncharacterized protein</fullName>
    </submittedName>
</protein>
<organism evidence="1 2">
    <name type="scientific">Bauhinia variegata</name>
    <name type="common">Purple orchid tree</name>
    <name type="synonym">Phanera variegata</name>
    <dbReference type="NCBI Taxonomy" id="167791"/>
    <lineage>
        <taxon>Eukaryota</taxon>
        <taxon>Viridiplantae</taxon>
        <taxon>Streptophyta</taxon>
        <taxon>Embryophyta</taxon>
        <taxon>Tracheophyta</taxon>
        <taxon>Spermatophyta</taxon>
        <taxon>Magnoliopsida</taxon>
        <taxon>eudicotyledons</taxon>
        <taxon>Gunneridae</taxon>
        <taxon>Pentapetalae</taxon>
        <taxon>rosids</taxon>
        <taxon>fabids</taxon>
        <taxon>Fabales</taxon>
        <taxon>Fabaceae</taxon>
        <taxon>Cercidoideae</taxon>
        <taxon>Cercideae</taxon>
        <taxon>Bauhiniinae</taxon>
        <taxon>Bauhinia</taxon>
    </lineage>
</organism>
<evidence type="ECO:0000313" key="1">
    <source>
        <dbReference type="EMBL" id="KAI4346334.1"/>
    </source>
</evidence>
<comment type="caution">
    <text evidence="1">The sequence shown here is derived from an EMBL/GenBank/DDBJ whole genome shotgun (WGS) entry which is preliminary data.</text>
</comment>
<reference evidence="1 2" key="1">
    <citation type="journal article" date="2022" name="DNA Res.">
        <title>Chromosomal-level genome assembly of the orchid tree Bauhinia variegata (Leguminosae; Cercidoideae) supports the allotetraploid origin hypothesis of Bauhinia.</title>
        <authorList>
            <person name="Zhong Y."/>
            <person name="Chen Y."/>
            <person name="Zheng D."/>
            <person name="Pang J."/>
            <person name="Liu Y."/>
            <person name="Luo S."/>
            <person name="Meng S."/>
            <person name="Qian L."/>
            <person name="Wei D."/>
            <person name="Dai S."/>
            <person name="Zhou R."/>
        </authorList>
    </citation>
    <scope>NUCLEOTIDE SEQUENCE [LARGE SCALE GENOMIC DNA]</scope>
    <source>
        <strain evidence="1">BV-YZ2020</strain>
    </source>
</reference>
<name>A0ACB9PBX8_BAUVA</name>
<dbReference type="Proteomes" id="UP000828941">
    <property type="component" value="Chromosome 4"/>
</dbReference>
<gene>
    <name evidence="1" type="ORF">L6164_007240</name>
</gene>